<comment type="subcellular location">
    <subcellularLocation>
        <location evidence="1">Membrane</location>
        <topology evidence="1">Multi-pass membrane protein</topology>
    </subcellularLocation>
</comment>
<accession>A0A8H7DIX4</accession>
<sequence>MAFFFCCKFLWAVTIVGFSVTALVRQILIYDPAFMFPVSLQQVTLYRTIHQGTDAQATRQMRGFWRICIAVFVWQFFPEYIFPMTAALAPVCWFGGNNKAASFVGSGVGGMGVLNLTLDVSNITSSIITQPFFVQVILFVSFVITMWILVPIAYFGNIWGSPTFSVMSNGLFTKNGSAYPFNSLLTHDGQLNQTRVRAATIEITYHPEPFLQYDEIGLAYAGAQYLWCLFFAYAAFISSFVWMIVFAGPQIMAVMKSFFTGKHVHTDRLRSVLSFLNAFRHLPFPQSKIMRVYPEVPAIAWISMFSVAVTVLVVVTLKGQVFMPLFTLFVALGMGAVTTFPLSIVYAISGYTVEVGYFNELVYGYMIQTTGASRHPLGQLAYRIVSADVWSGACVLLEDQKIGHYMHVPPRDLVLCQIYGATVGIAGSFSIDVGDIVLMAHSNLVNYAIMLWVLSTKLDYLREIKTDPNGQWTGQHLKSYNTDGIQYALVGPRNLFADASYQPLWYGFAVGGAAPLFIWLLDRRFKRAKFHLWNAPIFFSNMSTYRGNISTGPLTQFILGVVWNFYLYRYRKRFWKASGIRLGIHDWRRACNTVDTGFNLNLIVIFLSLGVTGITMPTWWGNNAISVERCFGKSKHS</sequence>
<feature type="transmembrane region" description="Helical" evidence="9">
    <location>
        <begin position="224"/>
        <end position="247"/>
    </location>
</feature>
<comment type="similarity">
    <text evidence="2">Belongs to the oligopeptide OPT transporter family.</text>
</comment>
<keyword evidence="6" id="KW-0653">Protein transport</keyword>
<evidence type="ECO:0000313" key="11">
    <source>
        <dbReference type="Proteomes" id="UP000623467"/>
    </source>
</evidence>
<feature type="transmembrane region" description="Helical" evidence="9">
    <location>
        <begin position="132"/>
        <end position="155"/>
    </location>
</feature>
<evidence type="ECO:0000256" key="1">
    <source>
        <dbReference type="ARBA" id="ARBA00004141"/>
    </source>
</evidence>
<protein>
    <submittedName>
        <fullName evidence="10">OPT oligopeptide transporter</fullName>
    </submittedName>
</protein>
<proteinExistence type="inferred from homology"/>
<dbReference type="InterPro" id="IPR004813">
    <property type="entry name" value="OPT"/>
</dbReference>
<evidence type="ECO:0000256" key="3">
    <source>
        <dbReference type="ARBA" id="ARBA00022448"/>
    </source>
</evidence>
<evidence type="ECO:0000256" key="5">
    <source>
        <dbReference type="ARBA" id="ARBA00022856"/>
    </source>
</evidence>
<dbReference type="Proteomes" id="UP000623467">
    <property type="component" value="Unassembled WGS sequence"/>
</dbReference>
<dbReference type="OrthoDB" id="9986677at2759"/>
<dbReference type="Pfam" id="PF03169">
    <property type="entry name" value="OPT"/>
    <property type="match status" value="1"/>
</dbReference>
<evidence type="ECO:0000256" key="6">
    <source>
        <dbReference type="ARBA" id="ARBA00022927"/>
    </source>
</evidence>
<keyword evidence="4 9" id="KW-0812">Transmembrane</keyword>
<dbReference type="GO" id="GO:0015031">
    <property type="term" value="P:protein transport"/>
    <property type="evidence" value="ECO:0007669"/>
    <property type="project" value="UniProtKB-KW"/>
</dbReference>
<feature type="transmembrane region" description="Helical" evidence="9">
    <location>
        <begin position="67"/>
        <end position="88"/>
    </location>
</feature>
<gene>
    <name evidence="10" type="ORF">MSAN_00607200</name>
</gene>
<feature type="transmembrane region" description="Helical" evidence="9">
    <location>
        <begin position="549"/>
        <end position="568"/>
    </location>
</feature>
<name>A0A8H7DIX4_9AGAR</name>
<dbReference type="GO" id="GO:0035673">
    <property type="term" value="F:oligopeptide transmembrane transporter activity"/>
    <property type="evidence" value="ECO:0007669"/>
    <property type="project" value="InterPro"/>
</dbReference>
<keyword evidence="8 9" id="KW-0472">Membrane</keyword>
<evidence type="ECO:0000256" key="4">
    <source>
        <dbReference type="ARBA" id="ARBA00022692"/>
    </source>
</evidence>
<dbReference type="AlphaFoldDB" id="A0A8H7DIX4"/>
<keyword evidence="7 9" id="KW-1133">Transmembrane helix</keyword>
<evidence type="ECO:0000256" key="7">
    <source>
        <dbReference type="ARBA" id="ARBA00022989"/>
    </source>
</evidence>
<keyword evidence="11" id="KW-1185">Reference proteome</keyword>
<keyword evidence="5" id="KW-0571">Peptide transport</keyword>
<reference evidence="10" key="1">
    <citation type="submission" date="2020-05" db="EMBL/GenBank/DDBJ databases">
        <title>Mycena genomes resolve the evolution of fungal bioluminescence.</title>
        <authorList>
            <person name="Tsai I.J."/>
        </authorList>
    </citation>
    <scope>NUCLEOTIDE SEQUENCE</scope>
    <source>
        <strain evidence="10">160909Yilan</strain>
    </source>
</reference>
<dbReference type="EMBL" id="JACAZH010000003">
    <property type="protein sequence ID" value="KAF7373948.1"/>
    <property type="molecule type" value="Genomic_DNA"/>
</dbReference>
<organism evidence="10 11">
    <name type="scientific">Mycena sanguinolenta</name>
    <dbReference type="NCBI Taxonomy" id="230812"/>
    <lineage>
        <taxon>Eukaryota</taxon>
        <taxon>Fungi</taxon>
        <taxon>Dikarya</taxon>
        <taxon>Basidiomycota</taxon>
        <taxon>Agaricomycotina</taxon>
        <taxon>Agaricomycetes</taxon>
        <taxon>Agaricomycetidae</taxon>
        <taxon>Agaricales</taxon>
        <taxon>Marasmiineae</taxon>
        <taxon>Mycenaceae</taxon>
        <taxon>Mycena</taxon>
    </lineage>
</organism>
<dbReference type="NCBIfam" id="TIGR00728">
    <property type="entry name" value="OPT_sfam"/>
    <property type="match status" value="1"/>
</dbReference>
<evidence type="ECO:0000256" key="2">
    <source>
        <dbReference type="ARBA" id="ARBA00008807"/>
    </source>
</evidence>
<evidence type="ECO:0000256" key="8">
    <source>
        <dbReference type="ARBA" id="ARBA00023136"/>
    </source>
</evidence>
<keyword evidence="3" id="KW-0813">Transport</keyword>
<feature type="transmembrane region" description="Helical" evidence="9">
    <location>
        <begin position="298"/>
        <end position="317"/>
    </location>
</feature>
<comment type="caution">
    <text evidence="10">The sequence shown here is derived from an EMBL/GenBank/DDBJ whole genome shotgun (WGS) entry which is preliminary data.</text>
</comment>
<feature type="transmembrane region" description="Helical" evidence="9">
    <location>
        <begin position="598"/>
        <end position="620"/>
    </location>
</feature>
<feature type="transmembrane region" description="Helical" evidence="9">
    <location>
        <begin position="323"/>
        <end position="348"/>
    </location>
</feature>
<dbReference type="InterPro" id="IPR004648">
    <property type="entry name" value="Oligpept_transpt"/>
</dbReference>
<dbReference type="GO" id="GO:0016020">
    <property type="term" value="C:membrane"/>
    <property type="evidence" value="ECO:0007669"/>
    <property type="project" value="UniProtKB-SubCell"/>
</dbReference>
<feature type="transmembrane region" description="Helical" evidence="9">
    <location>
        <begin position="100"/>
        <end position="120"/>
    </location>
</feature>
<feature type="transmembrane region" description="Helical" evidence="9">
    <location>
        <begin position="503"/>
        <end position="521"/>
    </location>
</feature>
<dbReference type="PANTHER" id="PTHR22601">
    <property type="entry name" value="ISP4 LIKE PROTEIN"/>
    <property type="match status" value="1"/>
</dbReference>
<evidence type="ECO:0000256" key="9">
    <source>
        <dbReference type="SAM" id="Phobius"/>
    </source>
</evidence>
<evidence type="ECO:0000313" key="10">
    <source>
        <dbReference type="EMBL" id="KAF7373948.1"/>
    </source>
</evidence>